<sequence>MLVVSLALLWKQELEVEILFTCHNFIDTRIRAEGRMFYATFVYGEPDQTKRQEIWQKLMNQTQDRTDPWLLTGDFNEIIESTEKKGGLVRPESYFTNFRTFMSECDLYDLRYSGNFFSWRGARNDHLVRCRLDRSMSNSAWAEEYPSGRSEYLRFERLDHRPIITIFDTTKKKKRGLFRYDRRLKENEEVQKLILEAWNTDNTDTVEGKINRCRREIIRWNKEKHLNSQEQIETYRQRLEEAMTDEQHNAKLIEELNENLKKAYTEEEAFWKQRSRQLWLVLGESNTNYFHAVTKGRKSINKFSVIEDEDNKAVYTESQITKVITEYYQKLFTSEPGERESVVTHALKPCVSNQMNEELIKIPSPEEIKQALFSIHPNKAPGPDGFSACFFQSNWETVRTKIISEIQLFFSTGKLPKNINATHVRLIPKISSPKKVSDYRPIALYNVYFKVISKILTLRLQPILHGMVSENQSAFVPQRAISDNVLITHETLHYLKNSKAKKQVYMAVKSDMTKAYDRIEWEFVKLALQRLGFHTKWIQWIMECLTTVLYTYLINGSAQGLVKPTRGIRQGDPLSPYIFILCSEVLSGLCNRAQEEGKL</sequence>
<dbReference type="GO" id="GO:0003824">
    <property type="term" value="F:catalytic activity"/>
    <property type="evidence" value="ECO:0007669"/>
    <property type="project" value="InterPro"/>
</dbReference>
<proteinExistence type="predicted"/>
<gene>
    <name evidence="3" type="ORF">MERR_LOCUS9151</name>
</gene>
<evidence type="ECO:0000313" key="4">
    <source>
        <dbReference type="Proteomes" id="UP000467841"/>
    </source>
</evidence>
<name>A0A6D2HXW5_9BRAS</name>
<protein>
    <recommendedName>
        <fullName evidence="2">Reverse transcriptase domain-containing protein</fullName>
    </recommendedName>
</protein>
<dbReference type="CDD" id="cd01650">
    <property type="entry name" value="RT_nLTR_like"/>
    <property type="match status" value="1"/>
</dbReference>
<dbReference type="Proteomes" id="UP000467841">
    <property type="component" value="Unassembled WGS sequence"/>
</dbReference>
<dbReference type="InterPro" id="IPR000477">
    <property type="entry name" value="RT_dom"/>
</dbReference>
<dbReference type="InterPro" id="IPR043502">
    <property type="entry name" value="DNA/RNA_pol_sf"/>
</dbReference>
<dbReference type="Pfam" id="PF03372">
    <property type="entry name" value="Exo_endo_phos"/>
    <property type="match status" value="1"/>
</dbReference>
<dbReference type="OrthoDB" id="1112386at2759"/>
<dbReference type="Pfam" id="PF00078">
    <property type="entry name" value="RVT_1"/>
    <property type="match status" value="1"/>
</dbReference>
<dbReference type="PANTHER" id="PTHR46890:SF48">
    <property type="entry name" value="RNA-DIRECTED DNA POLYMERASE"/>
    <property type="match status" value="1"/>
</dbReference>
<reference evidence="3" key="1">
    <citation type="submission" date="2020-01" db="EMBL/GenBank/DDBJ databases">
        <authorList>
            <person name="Mishra B."/>
        </authorList>
    </citation>
    <scope>NUCLEOTIDE SEQUENCE [LARGE SCALE GENOMIC DNA]</scope>
</reference>
<dbReference type="AlphaFoldDB" id="A0A6D2HXW5"/>
<dbReference type="SUPFAM" id="SSF56219">
    <property type="entry name" value="DNase I-like"/>
    <property type="match status" value="1"/>
</dbReference>
<feature type="domain" description="Reverse transcriptase" evidence="2">
    <location>
        <begin position="408"/>
        <end position="599"/>
    </location>
</feature>
<dbReference type="PANTHER" id="PTHR46890">
    <property type="entry name" value="NON-LTR RETROLELEMENT REVERSE TRANSCRIPTASE-LIKE PROTEIN-RELATED"/>
    <property type="match status" value="1"/>
</dbReference>
<keyword evidence="1" id="KW-0175">Coiled coil</keyword>
<dbReference type="InterPro" id="IPR052343">
    <property type="entry name" value="Retrotransposon-Effector_Assoc"/>
</dbReference>
<dbReference type="InterPro" id="IPR036691">
    <property type="entry name" value="Endo/exonu/phosph_ase_sf"/>
</dbReference>
<dbReference type="PROSITE" id="PS50878">
    <property type="entry name" value="RT_POL"/>
    <property type="match status" value="1"/>
</dbReference>
<feature type="coiled-coil region" evidence="1">
    <location>
        <begin position="225"/>
        <end position="263"/>
    </location>
</feature>
<dbReference type="Gene3D" id="3.60.10.10">
    <property type="entry name" value="Endonuclease/exonuclease/phosphatase"/>
    <property type="match status" value="1"/>
</dbReference>
<evidence type="ECO:0000256" key="1">
    <source>
        <dbReference type="SAM" id="Coils"/>
    </source>
</evidence>
<dbReference type="EMBL" id="CACVBM020000665">
    <property type="protein sequence ID" value="CAA7021916.1"/>
    <property type="molecule type" value="Genomic_DNA"/>
</dbReference>
<dbReference type="InterPro" id="IPR005135">
    <property type="entry name" value="Endo/exonuclease/phosphatase"/>
</dbReference>
<evidence type="ECO:0000313" key="3">
    <source>
        <dbReference type="EMBL" id="CAA7021916.1"/>
    </source>
</evidence>
<organism evidence="3 4">
    <name type="scientific">Microthlaspi erraticum</name>
    <dbReference type="NCBI Taxonomy" id="1685480"/>
    <lineage>
        <taxon>Eukaryota</taxon>
        <taxon>Viridiplantae</taxon>
        <taxon>Streptophyta</taxon>
        <taxon>Embryophyta</taxon>
        <taxon>Tracheophyta</taxon>
        <taxon>Spermatophyta</taxon>
        <taxon>Magnoliopsida</taxon>
        <taxon>eudicotyledons</taxon>
        <taxon>Gunneridae</taxon>
        <taxon>Pentapetalae</taxon>
        <taxon>rosids</taxon>
        <taxon>malvids</taxon>
        <taxon>Brassicales</taxon>
        <taxon>Brassicaceae</taxon>
        <taxon>Coluteocarpeae</taxon>
        <taxon>Microthlaspi</taxon>
    </lineage>
</organism>
<evidence type="ECO:0000259" key="2">
    <source>
        <dbReference type="PROSITE" id="PS50878"/>
    </source>
</evidence>
<keyword evidence="4" id="KW-1185">Reference proteome</keyword>
<dbReference type="SUPFAM" id="SSF56672">
    <property type="entry name" value="DNA/RNA polymerases"/>
    <property type="match status" value="1"/>
</dbReference>
<accession>A0A6D2HXW5</accession>
<comment type="caution">
    <text evidence="3">The sequence shown here is derived from an EMBL/GenBank/DDBJ whole genome shotgun (WGS) entry which is preliminary data.</text>
</comment>